<gene>
    <name evidence="1" type="ORF">MUK42_19975</name>
</gene>
<keyword evidence="2" id="KW-1185">Reference proteome</keyword>
<name>A0A9E7EIB1_9LILI</name>
<protein>
    <submittedName>
        <fullName evidence="1">Uncharacterized protein</fullName>
    </submittedName>
</protein>
<proteinExistence type="predicted"/>
<dbReference type="EMBL" id="CP097503">
    <property type="protein sequence ID" value="URD77361.1"/>
    <property type="molecule type" value="Genomic_DNA"/>
</dbReference>
<dbReference type="AlphaFoldDB" id="A0A9E7EIB1"/>
<evidence type="ECO:0000313" key="2">
    <source>
        <dbReference type="Proteomes" id="UP001055439"/>
    </source>
</evidence>
<evidence type="ECO:0000313" key="1">
    <source>
        <dbReference type="EMBL" id="URD77361.1"/>
    </source>
</evidence>
<accession>A0A9E7EIB1</accession>
<reference evidence="1" key="1">
    <citation type="submission" date="2022-05" db="EMBL/GenBank/DDBJ databases">
        <title>The Musa troglodytarum L. genome provides insights into the mechanism of non-climacteric behaviour and enrichment of carotenoids.</title>
        <authorList>
            <person name="Wang J."/>
        </authorList>
    </citation>
    <scope>NUCLEOTIDE SEQUENCE</scope>
    <source>
        <tissue evidence="1">Leaf</tissue>
    </source>
</reference>
<organism evidence="1 2">
    <name type="scientific">Musa troglodytarum</name>
    <name type="common">fe'i banana</name>
    <dbReference type="NCBI Taxonomy" id="320322"/>
    <lineage>
        <taxon>Eukaryota</taxon>
        <taxon>Viridiplantae</taxon>
        <taxon>Streptophyta</taxon>
        <taxon>Embryophyta</taxon>
        <taxon>Tracheophyta</taxon>
        <taxon>Spermatophyta</taxon>
        <taxon>Magnoliopsida</taxon>
        <taxon>Liliopsida</taxon>
        <taxon>Zingiberales</taxon>
        <taxon>Musaceae</taxon>
        <taxon>Musa</taxon>
    </lineage>
</organism>
<sequence length="158" mass="16679">MTTRMRMMEAQETQVGRGLLLPRSCSFSCRKLDVVGAGRSRASVPHPLAPGKLQVQGGRPVARTKKPAKASLWCCCSLVPVTQKLPLFGPSLISGDPTDAGKLGRYAFNSAGPPYVDISITIISASTAATPGLSSGSSLALVKVELQAEVFLGRRVLR</sequence>
<dbReference type="Proteomes" id="UP001055439">
    <property type="component" value="Chromosome 10"/>
</dbReference>